<feature type="transmembrane region" description="Helical" evidence="2">
    <location>
        <begin position="827"/>
        <end position="847"/>
    </location>
</feature>
<feature type="transmembrane region" description="Helical" evidence="2">
    <location>
        <begin position="1315"/>
        <end position="1334"/>
    </location>
</feature>
<feature type="transmembrane region" description="Helical" evidence="2">
    <location>
        <begin position="440"/>
        <end position="461"/>
    </location>
</feature>
<feature type="transmembrane region" description="Helical" evidence="2">
    <location>
        <begin position="696"/>
        <end position="725"/>
    </location>
</feature>
<feature type="transmembrane region" description="Helical" evidence="2">
    <location>
        <begin position="1482"/>
        <end position="1501"/>
    </location>
</feature>
<feature type="transmembrane region" description="Helical" evidence="2">
    <location>
        <begin position="1660"/>
        <end position="1677"/>
    </location>
</feature>
<feature type="transmembrane region" description="Helical" evidence="2">
    <location>
        <begin position="468"/>
        <end position="486"/>
    </location>
</feature>
<reference evidence="3 4" key="1">
    <citation type="submission" date="2021-06" db="EMBL/GenBank/DDBJ databases">
        <title>Actinoplanes lichenicola sp. nov., and Actinoplanes ovalisporus sp. nov., isolated from lichen in Thailand.</title>
        <authorList>
            <person name="Saeng-In P."/>
            <person name="Kanchanasin P."/>
            <person name="Yuki M."/>
            <person name="Kudo T."/>
            <person name="Ohkuma M."/>
            <person name="Phongsopitanun W."/>
            <person name="Tanasupawat S."/>
        </authorList>
    </citation>
    <scope>NUCLEOTIDE SEQUENCE [LARGE SCALE GENOMIC DNA]</scope>
    <source>
        <strain evidence="3 4">NBRC 110975</strain>
    </source>
</reference>
<comment type="caution">
    <text evidence="3">The sequence shown here is derived from an EMBL/GenBank/DDBJ whole genome shotgun (WGS) entry which is preliminary data.</text>
</comment>
<feature type="transmembrane region" description="Helical" evidence="2">
    <location>
        <begin position="1559"/>
        <end position="1576"/>
    </location>
</feature>
<feature type="transmembrane region" description="Helical" evidence="2">
    <location>
        <begin position="954"/>
        <end position="973"/>
    </location>
</feature>
<feature type="region of interest" description="Disordered" evidence="1">
    <location>
        <begin position="50"/>
        <end position="157"/>
    </location>
</feature>
<feature type="transmembrane region" description="Helical" evidence="2">
    <location>
        <begin position="1507"/>
        <end position="1523"/>
    </location>
</feature>
<feature type="transmembrane region" description="Helical" evidence="2">
    <location>
        <begin position="737"/>
        <end position="758"/>
    </location>
</feature>
<accession>A0ABS5Z1L9</accession>
<feature type="transmembrane region" description="Helical" evidence="2">
    <location>
        <begin position="645"/>
        <end position="663"/>
    </location>
</feature>
<evidence type="ECO:0000313" key="4">
    <source>
        <dbReference type="Proteomes" id="UP001519654"/>
    </source>
</evidence>
<feature type="transmembrane region" description="Helical" evidence="2">
    <location>
        <begin position="1451"/>
        <end position="1470"/>
    </location>
</feature>
<feature type="transmembrane region" description="Helical" evidence="2">
    <location>
        <begin position="1028"/>
        <end position="1045"/>
    </location>
</feature>
<feature type="transmembrane region" description="Helical" evidence="2">
    <location>
        <begin position="1237"/>
        <end position="1256"/>
    </location>
</feature>
<feature type="transmembrane region" description="Helical" evidence="2">
    <location>
        <begin position="623"/>
        <end position="640"/>
    </location>
</feature>
<feature type="transmembrane region" description="Helical" evidence="2">
    <location>
        <begin position="1535"/>
        <end position="1553"/>
    </location>
</feature>
<feature type="transmembrane region" description="Helical" evidence="2">
    <location>
        <begin position="253"/>
        <end position="272"/>
    </location>
</feature>
<organism evidence="3 4">
    <name type="scientific">Paractinoplanes bogorensis</name>
    <dbReference type="NCBI Taxonomy" id="1610840"/>
    <lineage>
        <taxon>Bacteria</taxon>
        <taxon>Bacillati</taxon>
        <taxon>Actinomycetota</taxon>
        <taxon>Actinomycetes</taxon>
        <taxon>Micromonosporales</taxon>
        <taxon>Micromonosporaceae</taxon>
        <taxon>Paractinoplanes</taxon>
    </lineage>
</organism>
<feature type="transmembrane region" description="Helical" evidence="2">
    <location>
        <begin position="796"/>
        <end position="815"/>
    </location>
</feature>
<feature type="transmembrane region" description="Helical" evidence="2">
    <location>
        <begin position="599"/>
        <end position="617"/>
    </location>
</feature>
<feature type="transmembrane region" description="Helical" evidence="2">
    <location>
        <begin position="770"/>
        <end position="790"/>
    </location>
</feature>
<gene>
    <name evidence="3" type="ORF">KOI35_35625</name>
</gene>
<sequence length="1695" mass="172406">MAQAEQPDGYDDELARIEASIADLKIRDMAAAKERTQIAAKIQAAQFQRDILSHANQQKKTSKSRRVRRRPASDFPPPPPPTGAPADEPPPPPSAGRTRPSGPPPDWSKPGTPHTGPPGVASDGVQVLVDDPPPTERVAPAPRRTAGFTGAEHHPPEASSQSVQNILLALGALLIGVAAVVFAGVAVDNPFARAFILALCTAIALFAAPGIARRGLSSTGETVAWVGLILLPLTLFALHGSSVTGGESTPVPLYLGITFAITAVAAFLYAGVTRLASPRYATVVAVQPVPLLLAEPMIQSPAGWGMALTVVAVLDLLLLTTVIRSGRLLPQWPWGRPVPADREIVDPAPPRPEAAGEEPDLVISGMTGQRRGGWLRSRIFPGPRPEGAPPAGSVPVELPATPPSADWLRELTFALLCVAGAGALLYSSVALLQARVLPDALRSGLVLVLAALTASAAAYLLDNLTARNIAGGVLTLAVIGATARIADVVSPHWTLAVAAAVIAITGAVVTLVPADVRRGPQIASAFALAIIGLVLVLNCMRAALAPLQAARPVWDAETAGYAGRMAEAAGELGWLLAFSALLVTIAAALALPPSLRTEGAVVGIALTALALPASLGLNWSEAPWPLVIASVAIGAAGLAATTRRIAIVHVAAAGVVGLFGAGAALGAAWLTAAVLTALAGAGVMIAVAARQIPIRLYAWLVGDWASGAAALALPGAVVTAALAVADRGDGPPPTEAVTVPALAVGFLAVAATLSYAAVFQVARRDVSLPLTVGTGLGAIALALAALLAPGATAPDVWVGALLLVAAGLLFFSKSIDNGRRSDRLLDGPDIAAAAATVAICGALARVFALAFPAAPLAVAGVVVLIVALGVAVLPEDWSRGPNQGLAAAGVVVGAIAGYLALAGAVRMLAVPADLWNADLTTYPSPGPGAWQAPFTLVAIAIAAALAAPRPWSHLFSAIAGALAAIGAPFALGLPWWSPLLIGGAVGVAYAMAAVAALEPIAALCRAGAAAVVLLHAVIACLARPWSTALSLLLVVMVGALTAVMARTRVAPIEDPPPGTPLPPPGRFWSPSTVTETDLARDDTGMPRHRAQIGGAATGAIMLALPGVLASVAADQGHNALVVLTAALAASSLSLALLALAGRLIPQFLPWATVGLVLGATITAFASIPTPHPTALYAAAAALLGVMAELLRGSIPAPGLTLAREGAFSGNRYRARRWTTARPIGLTNRWLVDPATSAIVLALVPTLLAIFSIAPALRAALIDPLGQMTHIWDGPIPALADPSSGYVDGASVLAIVLLTGASALAAIGFGGRASEAVPVIMPGLAITILITPIALNAAYPTATTAALVVFTISMLGLALTPPPAGRRSSLLGTVRAIVFVIGLLAGNAGLAGSLAQQRLTLFTLGSAIFVGLAAALAGRSRHARVLGWVFAAVMGQFFVLTAAIAAGVERPWAAFGVLAVGAALLILEATVPRLGLPQYRAEATTIEWSGYASALLAGLMAWDSPAHLAALLAAWGAVLGLAAARVGRPPNQRRALFWTAVGFEIVGWWLFIALSDVALPEAYTLPFAALALLVGVIESRDRPDLSSWVAYGPALLAAFVPTIGIVLAGNGGELREVLLLLGAVATLIIGSRNRQQAPVVVGAAATLIAAIHFAVTLVGPWLVLVPLGVILLWVGATNENRRRTREGLRGALVRMR</sequence>
<dbReference type="EMBL" id="JAHKKG010000012">
    <property type="protein sequence ID" value="MBU2668854.1"/>
    <property type="molecule type" value="Genomic_DNA"/>
</dbReference>
<feature type="transmembrane region" description="Helical" evidence="2">
    <location>
        <begin position="1371"/>
        <end position="1392"/>
    </location>
</feature>
<evidence type="ECO:0000256" key="1">
    <source>
        <dbReference type="SAM" id="MobiDB-lite"/>
    </source>
</evidence>
<feature type="transmembrane region" description="Helical" evidence="2">
    <location>
        <begin position="304"/>
        <end position="323"/>
    </location>
</feature>
<evidence type="ECO:0000256" key="2">
    <source>
        <dbReference type="SAM" id="Phobius"/>
    </source>
</evidence>
<keyword evidence="2" id="KW-0472">Membrane</keyword>
<feature type="transmembrane region" description="Helical" evidence="2">
    <location>
        <begin position="929"/>
        <end position="947"/>
    </location>
</feature>
<feature type="transmembrane region" description="Helical" evidence="2">
    <location>
        <begin position="572"/>
        <end position="592"/>
    </location>
</feature>
<feature type="transmembrane region" description="Helical" evidence="2">
    <location>
        <begin position="885"/>
        <end position="909"/>
    </location>
</feature>
<feature type="transmembrane region" description="Helical" evidence="2">
    <location>
        <begin position="524"/>
        <end position="544"/>
    </location>
</feature>
<feature type="compositionally biased region" description="Basic residues" evidence="1">
    <location>
        <begin position="60"/>
        <end position="70"/>
    </location>
</feature>
<dbReference type="Proteomes" id="UP001519654">
    <property type="component" value="Unassembled WGS sequence"/>
</dbReference>
<feature type="transmembrane region" description="Helical" evidence="2">
    <location>
        <begin position="223"/>
        <end position="241"/>
    </location>
</feature>
<name>A0ABS5Z1L9_9ACTN</name>
<feature type="transmembrane region" description="Helical" evidence="2">
    <location>
        <begin position="1288"/>
        <end position="1308"/>
    </location>
</feature>
<dbReference type="RefSeq" id="WP_215793073.1">
    <property type="nucleotide sequence ID" value="NZ_JAHKKG010000012.1"/>
</dbReference>
<proteinExistence type="predicted"/>
<feature type="transmembrane region" description="Helical" evidence="2">
    <location>
        <begin position="1398"/>
        <end position="1417"/>
    </location>
</feature>
<keyword evidence="4" id="KW-1185">Reference proteome</keyword>
<evidence type="ECO:0008006" key="5">
    <source>
        <dbReference type="Google" id="ProtNLM"/>
    </source>
</evidence>
<dbReference type="InterPro" id="IPR058062">
    <property type="entry name" value="SCO7613_C"/>
</dbReference>
<feature type="transmembrane region" description="Helical" evidence="2">
    <location>
        <begin position="1340"/>
        <end position="1359"/>
    </location>
</feature>
<feature type="transmembrane region" description="Helical" evidence="2">
    <location>
        <begin position="669"/>
        <end position="689"/>
    </location>
</feature>
<feature type="transmembrane region" description="Helical" evidence="2">
    <location>
        <begin position="413"/>
        <end position="434"/>
    </location>
</feature>
<dbReference type="NCBIfam" id="NF047321">
    <property type="entry name" value="SCO7613_CTERM"/>
    <property type="match status" value="1"/>
</dbReference>
<feature type="transmembrane region" description="Helical" evidence="2">
    <location>
        <begin position="853"/>
        <end position="873"/>
    </location>
</feature>
<feature type="transmembrane region" description="Helical" evidence="2">
    <location>
        <begin position="1588"/>
        <end position="1607"/>
    </location>
</feature>
<feature type="transmembrane region" description="Helical" evidence="2">
    <location>
        <begin position="1147"/>
        <end position="1167"/>
    </location>
</feature>
<feature type="transmembrane region" description="Helical" evidence="2">
    <location>
        <begin position="1002"/>
        <end position="1022"/>
    </location>
</feature>
<feature type="transmembrane region" description="Helical" evidence="2">
    <location>
        <begin position="1424"/>
        <end position="1445"/>
    </location>
</feature>
<feature type="compositionally biased region" description="Pro residues" evidence="1">
    <location>
        <begin position="74"/>
        <end position="94"/>
    </location>
</feature>
<feature type="transmembrane region" description="Helical" evidence="2">
    <location>
        <begin position="1092"/>
        <end position="1113"/>
    </location>
</feature>
<protein>
    <recommendedName>
        <fullName evidence="5">Permease</fullName>
    </recommendedName>
</protein>
<keyword evidence="2" id="KW-0812">Transmembrane</keyword>
<feature type="transmembrane region" description="Helical" evidence="2">
    <location>
        <begin position="492"/>
        <end position="512"/>
    </location>
</feature>
<feature type="transmembrane region" description="Helical" evidence="2">
    <location>
        <begin position="166"/>
        <end position="185"/>
    </location>
</feature>
<feature type="transmembrane region" description="Helical" evidence="2">
    <location>
        <begin position="1119"/>
        <end position="1140"/>
    </location>
</feature>
<feature type="transmembrane region" description="Helical" evidence="2">
    <location>
        <begin position="191"/>
        <end position="211"/>
    </location>
</feature>
<keyword evidence="2" id="KW-1133">Transmembrane helix</keyword>
<evidence type="ECO:0000313" key="3">
    <source>
        <dbReference type="EMBL" id="MBU2668854.1"/>
    </source>
</evidence>